<dbReference type="Gene3D" id="3.90.1150.50">
    <property type="entry name" value="Transcription-repair-coupling factor, D7 domain"/>
    <property type="match status" value="1"/>
</dbReference>
<dbReference type="InterPro" id="IPR048635">
    <property type="entry name" value="MFD_D3"/>
</dbReference>
<dbReference type="InterPro" id="IPR036101">
    <property type="entry name" value="CarD-like/TRCF_RID_sf"/>
</dbReference>
<keyword evidence="7 13" id="KW-0067">ATP-binding</keyword>
<dbReference type="InterPro" id="IPR011545">
    <property type="entry name" value="DEAD/DEAH_box_helicase_dom"/>
</dbReference>
<evidence type="ECO:0000256" key="3">
    <source>
        <dbReference type="ARBA" id="ARBA00022741"/>
    </source>
</evidence>
<dbReference type="Gene3D" id="3.40.50.300">
    <property type="entry name" value="P-loop containing nucleotide triphosphate hydrolases"/>
    <property type="match status" value="2"/>
</dbReference>
<keyword evidence="4 13" id="KW-0227">DNA damage</keyword>
<keyword evidence="6" id="KW-0347">Helicase</keyword>
<dbReference type="InterPro" id="IPR001650">
    <property type="entry name" value="Helicase_C-like"/>
</dbReference>
<dbReference type="GO" id="GO:0006355">
    <property type="term" value="P:regulation of DNA-templated transcription"/>
    <property type="evidence" value="ECO:0007669"/>
    <property type="project" value="UniProtKB-UniRule"/>
</dbReference>
<evidence type="ECO:0000256" key="9">
    <source>
        <dbReference type="ARBA" id="ARBA00023204"/>
    </source>
</evidence>
<evidence type="ECO:0000313" key="16">
    <source>
        <dbReference type="EMBL" id="AGF78162.1"/>
    </source>
</evidence>
<comment type="subcellular location">
    <subcellularLocation>
        <location evidence="1 13">Cytoplasm</location>
    </subcellularLocation>
</comment>
<evidence type="ECO:0000256" key="8">
    <source>
        <dbReference type="ARBA" id="ARBA00023125"/>
    </source>
</evidence>
<evidence type="ECO:0000256" key="7">
    <source>
        <dbReference type="ARBA" id="ARBA00022840"/>
    </source>
</evidence>
<dbReference type="SMART" id="SM00487">
    <property type="entry name" value="DEXDc"/>
    <property type="match status" value="1"/>
</dbReference>
<evidence type="ECO:0000259" key="15">
    <source>
        <dbReference type="PROSITE" id="PS51194"/>
    </source>
</evidence>
<dbReference type="EMBL" id="CP003985">
    <property type="protein sequence ID" value="AGF78162.1"/>
    <property type="molecule type" value="Genomic_DNA"/>
</dbReference>
<comment type="similarity">
    <text evidence="11 13">In the C-terminal section; belongs to the helicase family. RecG subfamily.</text>
</comment>
<dbReference type="InterPro" id="IPR047112">
    <property type="entry name" value="RecG/Mfd"/>
</dbReference>
<keyword evidence="2 13" id="KW-0963">Cytoplasm</keyword>
<protein>
    <recommendedName>
        <fullName evidence="12 13">Transcription-repair-coupling factor</fullName>
        <shortName evidence="13">TRCF</shortName>
        <ecNumber evidence="13">3.6.4.-</ecNumber>
    </recommendedName>
</protein>
<feature type="domain" description="Helicase C-terminal" evidence="15">
    <location>
        <begin position="823"/>
        <end position="977"/>
    </location>
</feature>
<dbReference type="AlphaFoldDB" id="M1P920"/>
<dbReference type="GO" id="GO:0016787">
    <property type="term" value="F:hydrolase activity"/>
    <property type="evidence" value="ECO:0007669"/>
    <property type="project" value="UniProtKB-KW"/>
</dbReference>
<dbReference type="PANTHER" id="PTHR47964:SF1">
    <property type="entry name" value="ATP-DEPENDENT DNA HELICASE HOMOLOG RECG, CHLOROPLASTIC"/>
    <property type="match status" value="1"/>
</dbReference>
<dbReference type="FunFam" id="3.40.50.300:FF:000546">
    <property type="entry name" value="Transcription-repair-coupling factor"/>
    <property type="match status" value="1"/>
</dbReference>
<comment type="function">
    <text evidence="13">Couples transcription and DNA repair by recognizing RNA polymerase (RNAP) stalled at DNA lesions. Mediates ATP-dependent release of RNAP and its truncated transcript from the DNA, and recruitment of nucleotide excision repair machinery to the damaged site.</text>
</comment>
<dbReference type="OrthoDB" id="9804325at2"/>
<dbReference type="InterPro" id="IPR037235">
    <property type="entry name" value="TRCF-like_C_D7"/>
</dbReference>
<evidence type="ECO:0000256" key="11">
    <source>
        <dbReference type="ARBA" id="ARBA00061399"/>
    </source>
</evidence>
<dbReference type="Gene3D" id="3.40.50.11180">
    <property type="match status" value="1"/>
</dbReference>
<dbReference type="PROSITE" id="PS51194">
    <property type="entry name" value="HELICASE_CTER"/>
    <property type="match status" value="1"/>
</dbReference>
<sequence>MHTPFSTGPIPCSTALTCSSLRGNSKILLAALQAEMQTCCCIVPDEEMVVQVEEDLKLFTNRSVLTYPGYEIPAYTPLSPDPLTTAARLSTLYRLHETVAKNHSILVVSAEALMRRTMPAKFLFAHAELLLSGEECDRDDLFRKLNNLGYEQVNLVQSVGDYSIRGGIIDIFPPSFQAGQEIHTSPIRLDFFGDTIESLRGFNPISQRSICEIDEAIILPASDISYPSPSSTRMKQILNTFDKESSRLAWGSDESLKIRDRIASAMRFPGMEFFLPVFYPDTESVSSLFDFLPKDTCLIHFSPEMEEQARAVVQERINNNYEEAKSLHTPALDPNQIFLPPEETREKMASFANLHCSTTTDINNFHTLTATNHQILKQDISLQRKERGLVPPLSDQIHSWQNQGDTVVLCCRSLRQTKTLAELLERHQHTIELLESPIDLKTISRTAGCDILYLCDQPLSEGFSLTTPPIHFLSESELFGEMRIGNKKKTKEKLGESIRFTELHDGDVVVHRDHGLGLYLGMATLTMQGVVNDYMCIEYRDGDKLYLPVDRLNLISRYEGLSDKSPRIDKLGTASWRAAKAKVKEEVWKVAEELLEIYARRELREGRRFSPPGELYHELEESFPFDETVGQDKAITDVISDLTSDQPMDRLVCGDVGYGKTEVAVRAAFKVVEDGAQVAILVPTTVLAEQHAKTFRERMQGFPVTVECINRFRTAAQQKRIIKELATGEIDIIIGTHRLLSKDVSYRELGLLIIDEEHRFGVSHKEKIKRIKSEVDILTLTATPIPRTLQMSLLSIRDLSVISSPPEHRRPVKTFVARYDDLVIKEAVLKELRRGGQVFFVHNRVKSIYRMASKVQELVPEARIAVAHGQMNGKELEEIMVRFVNREIDVLVATTIIESGLDIPSANTMIINRADTLGLAEIYQLRGRVGRSSSQAFAYLLVPSLDNLSKDSKDRLRALMESNELGGGFKLAMSDLQIRGGGNLLGVSQSGHITAIGYDLYLDLLQKTVADMKARAAAGGDTAISDDTVEAEINLQISAYIPETYIPDISQRYVAYRRISALSMAETCMYEDLLEELDDRYGPVPEETHNLFKIVALKKELALLGVSKLEKGKDTFVFSFTENTPLDPRNLLAYLQNGSKKRKAPPRRLTPDGRLIIPASIDSSERLFTVLRHILTELNGLTQ</sequence>
<dbReference type="SUPFAM" id="SSF143517">
    <property type="entry name" value="TRCF domain-like"/>
    <property type="match status" value="1"/>
</dbReference>
<dbReference type="HAMAP" id="MF_00969">
    <property type="entry name" value="TRCF"/>
    <property type="match status" value="1"/>
</dbReference>
<dbReference type="InterPro" id="IPR014001">
    <property type="entry name" value="Helicase_ATP-bd"/>
</dbReference>
<dbReference type="SMART" id="SM00982">
    <property type="entry name" value="TRCF"/>
    <property type="match status" value="1"/>
</dbReference>
<keyword evidence="5 13" id="KW-0378">Hydrolase</keyword>
<dbReference type="Gene3D" id="3.30.2060.10">
    <property type="entry name" value="Penicillin-binding protein 1b domain"/>
    <property type="match status" value="1"/>
</dbReference>
<dbReference type="CDD" id="cd17991">
    <property type="entry name" value="DEXHc_TRCF"/>
    <property type="match status" value="1"/>
</dbReference>
<proteinExistence type="inferred from homology"/>
<evidence type="ECO:0000256" key="5">
    <source>
        <dbReference type="ARBA" id="ARBA00022801"/>
    </source>
</evidence>
<evidence type="ECO:0000256" key="13">
    <source>
        <dbReference type="HAMAP-Rule" id="MF_00969"/>
    </source>
</evidence>
<dbReference type="GO" id="GO:0003678">
    <property type="term" value="F:DNA helicase activity"/>
    <property type="evidence" value="ECO:0007669"/>
    <property type="project" value="TreeGrafter"/>
</dbReference>
<dbReference type="SMART" id="SM01058">
    <property type="entry name" value="CarD_TRCF"/>
    <property type="match status" value="1"/>
</dbReference>
<dbReference type="InterPro" id="IPR003711">
    <property type="entry name" value="CarD-like/TRCF_RID"/>
</dbReference>
<keyword evidence="9 13" id="KW-0234">DNA repair</keyword>
<dbReference type="Gene3D" id="3.40.50.11140">
    <property type="match status" value="1"/>
</dbReference>
<dbReference type="eggNOG" id="COG1197">
    <property type="taxonomic scope" value="Bacteria"/>
</dbReference>
<dbReference type="EC" id="3.6.4.-" evidence="13"/>
<name>M1P920_DESSD</name>
<dbReference type="InterPro" id="IPR027417">
    <property type="entry name" value="P-loop_NTPase"/>
</dbReference>
<evidence type="ECO:0000259" key="14">
    <source>
        <dbReference type="PROSITE" id="PS51192"/>
    </source>
</evidence>
<evidence type="ECO:0000313" key="17">
    <source>
        <dbReference type="Proteomes" id="UP000011721"/>
    </source>
</evidence>
<dbReference type="Pfam" id="PF21132">
    <property type="entry name" value="MFD_D3"/>
    <property type="match status" value="1"/>
</dbReference>
<evidence type="ECO:0000256" key="2">
    <source>
        <dbReference type="ARBA" id="ARBA00022490"/>
    </source>
</evidence>
<dbReference type="GO" id="GO:0005524">
    <property type="term" value="F:ATP binding"/>
    <property type="evidence" value="ECO:0007669"/>
    <property type="project" value="UniProtKB-UniRule"/>
</dbReference>
<evidence type="ECO:0000256" key="6">
    <source>
        <dbReference type="ARBA" id="ARBA00022806"/>
    </source>
</evidence>
<dbReference type="SUPFAM" id="SSF52540">
    <property type="entry name" value="P-loop containing nucleoside triphosphate hydrolases"/>
    <property type="match status" value="3"/>
</dbReference>
<dbReference type="STRING" id="1167006.UWK_01604"/>
<evidence type="ECO:0000256" key="10">
    <source>
        <dbReference type="ARBA" id="ARBA00061104"/>
    </source>
</evidence>
<dbReference type="NCBIfam" id="TIGR00580">
    <property type="entry name" value="mfd"/>
    <property type="match status" value="1"/>
</dbReference>
<dbReference type="SMART" id="SM00490">
    <property type="entry name" value="HELICc"/>
    <property type="match status" value="1"/>
</dbReference>
<dbReference type="PATRIC" id="fig|1167006.5.peg.1767"/>
<dbReference type="PANTHER" id="PTHR47964">
    <property type="entry name" value="ATP-DEPENDENT DNA HELICASE HOMOLOG RECG, CHLOROPLASTIC"/>
    <property type="match status" value="1"/>
</dbReference>
<evidence type="ECO:0000256" key="1">
    <source>
        <dbReference type="ARBA" id="ARBA00004496"/>
    </source>
</evidence>
<keyword evidence="17" id="KW-1185">Reference proteome</keyword>
<dbReference type="GO" id="GO:0003684">
    <property type="term" value="F:damaged DNA binding"/>
    <property type="evidence" value="ECO:0007669"/>
    <property type="project" value="InterPro"/>
</dbReference>
<dbReference type="KEGG" id="dsf:UWK_01604"/>
<feature type="domain" description="Helicase ATP-binding" evidence="14">
    <location>
        <begin position="641"/>
        <end position="802"/>
    </location>
</feature>
<keyword evidence="8 13" id="KW-0238">DNA-binding</keyword>
<dbReference type="Proteomes" id="UP000011721">
    <property type="component" value="Chromosome"/>
</dbReference>
<dbReference type="Pfam" id="PF00271">
    <property type="entry name" value="Helicase_C"/>
    <property type="match status" value="1"/>
</dbReference>
<dbReference type="Pfam" id="PF02559">
    <property type="entry name" value="CarD_TRCF_RID"/>
    <property type="match status" value="1"/>
</dbReference>
<dbReference type="Gene3D" id="2.40.10.170">
    <property type="match status" value="1"/>
</dbReference>
<evidence type="ECO:0000256" key="4">
    <source>
        <dbReference type="ARBA" id="ARBA00022763"/>
    </source>
</evidence>
<dbReference type="PROSITE" id="PS51192">
    <property type="entry name" value="HELICASE_ATP_BIND_1"/>
    <property type="match status" value="1"/>
</dbReference>
<accession>M1P920</accession>
<dbReference type="GO" id="GO:0000716">
    <property type="term" value="P:transcription-coupled nucleotide-excision repair, DNA damage recognition"/>
    <property type="evidence" value="ECO:0007669"/>
    <property type="project" value="UniProtKB-UniRule"/>
</dbReference>
<evidence type="ECO:0000256" key="12">
    <source>
        <dbReference type="ARBA" id="ARBA00070128"/>
    </source>
</evidence>
<dbReference type="Pfam" id="PF00270">
    <property type="entry name" value="DEAD"/>
    <property type="match status" value="1"/>
</dbReference>
<dbReference type="Pfam" id="PF17757">
    <property type="entry name" value="UvrB_inter"/>
    <property type="match status" value="1"/>
</dbReference>
<reference evidence="17" key="1">
    <citation type="journal article" date="2013" name="Stand. Genomic Sci.">
        <title>Complete genome sequence of Desulfocapsa sulfexigens, a marine deltaproteobacterium specialized in disproportionating inorganic sulfur compounds.</title>
        <authorList>
            <person name="Finster K.W."/>
            <person name="Kjeldsen K.U."/>
            <person name="Kube M."/>
            <person name="Reinhardt R."/>
            <person name="Mussmann M."/>
            <person name="Amann R."/>
            <person name="Schreiber L."/>
        </authorList>
    </citation>
    <scope>NUCLEOTIDE SEQUENCE [LARGE SCALE GENOMIC DNA]</scope>
    <source>
        <strain evidence="17">DSM 10523 / SB164P1</strain>
    </source>
</reference>
<dbReference type="HOGENOM" id="CLU_005122_1_3_7"/>
<dbReference type="InterPro" id="IPR004576">
    <property type="entry name" value="Mfd"/>
</dbReference>
<dbReference type="GO" id="GO:0005737">
    <property type="term" value="C:cytoplasm"/>
    <property type="evidence" value="ECO:0007669"/>
    <property type="project" value="UniProtKB-SubCell"/>
</dbReference>
<dbReference type="InterPro" id="IPR041471">
    <property type="entry name" value="UvrB_inter"/>
</dbReference>
<gene>
    <name evidence="13" type="primary">mfd</name>
    <name evidence="16" type="ordered locus">UWK_01604</name>
</gene>
<organism evidence="16 17">
    <name type="scientific">Desulfocapsa sulfexigens (strain DSM 10523 / SB164P1)</name>
    <dbReference type="NCBI Taxonomy" id="1167006"/>
    <lineage>
        <taxon>Bacteria</taxon>
        <taxon>Pseudomonadati</taxon>
        <taxon>Thermodesulfobacteriota</taxon>
        <taxon>Desulfobulbia</taxon>
        <taxon>Desulfobulbales</taxon>
        <taxon>Desulfocapsaceae</taxon>
        <taxon>Desulfocapsa</taxon>
    </lineage>
</organism>
<dbReference type="InterPro" id="IPR005118">
    <property type="entry name" value="TRCF_C"/>
</dbReference>
<comment type="similarity">
    <text evidence="10 13">In the N-terminal section; belongs to the UvrB family.</text>
</comment>
<keyword evidence="3 13" id="KW-0547">Nucleotide-binding</keyword>
<dbReference type="SUPFAM" id="SSF141259">
    <property type="entry name" value="CarD-like"/>
    <property type="match status" value="1"/>
</dbReference>
<dbReference type="Pfam" id="PF03461">
    <property type="entry name" value="TRCF"/>
    <property type="match status" value="1"/>
</dbReference>